<sequence length="114" mass="12562">MAPHGWSTDFVFDPKALVATKHARAKHVGGMRHGTTTAPSAPAFSLCNAALAVLTIEGLYLSGMTLDPTVEHSNMPPEPPKPRRRHPRTTKAHSMVRRKRPVDHKANRTLSQPR</sequence>
<evidence type="ECO:0000313" key="3">
    <source>
        <dbReference type="Proteomes" id="UP000030762"/>
    </source>
</evidence>
<accession>T0RP46</accession>
<keyword evidence="3" id="KW-1185">Reference proteome</keyword>
<dbReference type="OrthoDB" id="10340075at2759"/>
<feature type="region of interest" description="Disordered" evidence="1">
    <location>
        <begin position="67"/>
        <end position="114"/>
    </location>
</feature>
<protein>
    <submittedName>
        <fullName evidence="2">Uncharacterized protein</fullName>
    </submittedName>
</protein>
<evidence type="ECO:0000313" key="2">
    <source>
        <dbReference type="EMBL" id="EQC31862.1"/>
    </source>
</evidence>
<dbReference type="GeneID" id="19951373"/>
<dbReference type="AlphaFoldDB" id="T0RP46"/>
<dbReference type="InParanoid" id="T0RP46"/>
<dbReference type="Proteomes" id="UP000030762">
    <property type="component" value="Unassembled WGS sequence"/>
</dbReference>
<dbReference type="VEuPathDB" id="FungiDB:SDRG_10646"/>
<feature type="compositionally biased region" description="Basic residues" evidence="1">
    <location>
        <begin position="82"/>
        <end position="102"/>
    </location>
</feature>
<dbReference type="EMBL" id="JH767167">
    <property type="protein sequence ID" value="EQC31862.1"/>
    <property type="molecule type" value="Genomic_DNA"/>
</dbReference>
<dbReference type="RefSeq" id="XP_008614869.1">
    <property type="nucleotide sequence ID" value="XM_008616647.1"/>
</dbReference>
<evidence type="ECO:0000256" key="1">
    <source>
        <dbReference type="SAM" id="MobiDB-lite"/>
    </source>
</evidence>
<dbReference type="OMA" id="DHKANRT"/>
<reference evidence="2 3" key="1">
    <citation type="submission" date="2012-04" db="EMBL/GenBank/DDBJ databases">
        <title>The Genome Sequence of Saprolegnia declina VS20.</title>
        <authorList>
            <consortium name="The Broad Institute Genome Sequencing Platform"/>
            <person name="Russ C."/>
            <person name="Nusbaum C."/>
            <person name="Tyler B."/>
            <person name="van West P."/>
            <person name="Dieguez-Uribeondo J."/>
            <person name="de Bruijn I."/>
            <person name="Tripathy S."/>
            <person name="Jiang R."/>
            <person name="Young S.K."/>
            <person name="Zeng Q."/>
            <person name="Gargeya S."/>
            <person name="Fitzgerald M."/>
            <person name="Haas B."/>
            <person name="Abouelleil A."/>
            <person name="Alvarado L."/>
            <person name="Arachchi H.M."/>
            <person name="Berlin A."/>
            <person name="Chapman S.B."/>
            <person name="Goldberg J."/>
            <person name="Griggs A."/>
            <person name="Gujja S."/>
            <person name="Hansen M."/>
            <person name="Howarth C."/>
            <person name="Imamovic A."/>
            <person name="Larimer J."/>
            <person name="McCowen C."/>
            <person name="Montmayeur A."/>
            <person name="Murphy C."/>
            <person name="Neiman D."/>
            <person name="Pearson M."/>
            <person name="Priest M."/>
            <person name="Roberts A."/>
            <person name="Saif S."/>
            <person name="Shea T."/>
            <person name="Sisk P."/>
            <person name="Sykes S."/>
            <person name="Wortman J."/>
            <person name="Nusbaum C."/>
            <person name="Birren B."/>
        </authorList>
    </citation>
    <scope>NUCLEOTIDE SEQUENCE [LARGE SCALE GENOMIC DNA]</scope>
    <source>
        <strain evidence="2 3">VS20</strain>
    </source>
</reference>
<proteinExistence type="predicted"/>
<name>T0RP46_SAPDV</name>
<gene>
    <name evidence="2" type="ORF">SDRG_10646</name>
</gene>
<organism evidence="2 3">
    <name type="scientific">Saprolegnia diclina (strain VS20)</name>
    <dbReference type="NCBI Taxonomy" id="1156394"/>
    <lineage>
        <taxon>Eukaryota</taxon>
        <taxon>Sar</taxon>
        <taxon>Stramenopiles</taxon>
        <taxon>Oomycota</taxon>
        <taxon>Saprolegniomycetes</taxon>
        <taxon>Saprolegniales</taxon>
        <taxon>Saprolegniaceae</taxon>
        <taxon>Saprolegnia</taxon>
    </lineage>
</organism>